<dbReference type="eggNOG" id="COG1763">
    <property type="taxonomic scope" value="Bacteria"/>
</dbReference>
<dbReference type="AlphaFoldDB" id="F0JHP2"/>
<dbReference type="InterPro" id="IPR004435">
    <property type="entry name" value="MobB_dom"/>
</dbReference>
<dbReference type="CDD" id="cd03116">
    <property type="entry name" value="MobB"/>
    <property type="match status" value="1"/>
</dbReference>
<dbReference type="RefSeq" id="WP_014322705.1">
    <property type="nucleotide sequence ID" value="NC_016803.1"/>
</dbReference>
<dbReference type="PANTHER" id="PTHR40072">
    <property type="entry name" value="MOLYBDOPTERIN-GUANINE DINUCLEOTIDE BIOSYNTHESIS ADAPTER PROTEIN-RELATED"/>
    <property type="match status" value="1"/>
</dbReference>
<evidence type="ECO:0000259" key="1">
    <source>
        <dbReference type="Pfam" id="PF03205"/>
    </source>
</evidence>
<dbReference type="GO" id="GO:0006777">
    <property type="term" value="P:Mo-molybdopterin cofactor biosynthetic process"/>
    <property type="evidence" value="ECO:0007669"/>
    <property type="project" value="InterPro"/>
</dbReference>
<name>F0JHP2_9BACT</name>
<sequence>MAQHILCIVGKKKSGKTTFLEKLLPELRKLGLSVGAVKHDAHSFEMDVEGKDSWRLKRAGAETVVVSSPDRVAMIKSVDRERSLEELAETLFADKDLVLAEGYFSADQPKIEVYRADAHAQPLCDRYNQQARKLIAMVTDRGVDADVPRFGLDDAAEVAAHIARKYFGWVYNGMNTHD</sequence>
<proteinExistence type="predicted"/>
<dbReference type="Pfam" id="PF03205">
    <property type="entry name" value="MobB"/>
    <property type="match status" value="1"/>
</dbReference>
<dbReference type="SUPFAM" id="SSF52540">
    <property type="entry name" value="P-loop containing nucleoside triphosphate hydrolases"/>
    <property type="match status" value="1"/>
</dbReference>
<dbReference type="GO" id="GO:0005525">
    <property type="term" value="F:GTP binding"/>
    <property type="evidence" value="ECO:0007669"/>
    <property type="project" value="InterPro"/>
</dbReference>
<evidence type="ECO:0000313" key="3">
    <source>
        <dbReference type="Proteomes" id="UP000007845"/>
    </source>
</evidence>
<dbReference type="OrthoDB" id="9786803at2"/>
<dbReference type="EMBL" id="CP003220">
    <property type="protein sequence ID" value="EGB15278.1"/>
    <property type="molecule type" value="Genomic_DNA"/>
</dbReference>
<organism evidence="2 3">
    <name type="scientific">Pseudodesulfovibrio mercurii</name>
    <dbReference type="NCBI Taxonomy" id="641491"/>
    <lineage>
        <taxon>Bacteria</taxon>
        <taxon>Pseudomonadati</taxon>
        <taxon>Thermodesulfobacteriota</taxon>
        <taxon>Desulfovibrionia</taxon>
        <taxon>Desulfovibrionales</taxon>
        <taxon>Desulfovibrionaceae</taxon>
    </lineage>
</organism>
<dbReference type="HOGENOM" id="CLU_068199_2_2_7"/>
<dbReference type="InterPro" id="IPR027417">
    <property type="entry name" value="P-loop_NTPase"/>
</dbReference>
<reference evidence="2 3" key="1">
    <citation type="journal article" date="2011" name="J. Bacteriol.">
        <title>Genome sequence of the mercury-methylating strain Desulfovibrio desulfuricans ND132.</title>
        <authorList>
            <person name="Brown S.D."/>
            <person name="Gilmour C.C."/>
            <person name="Kucken A.M."/>
            <person name="Wall J.D."/>
            <person name="Elias D.A."/>
            <person name="Brandt C.C."/>
            <person name="Podar M."/>
            <person name="Chertkov O."/>
            <person name="Held B."/>
            <person name="Bruce D.C."/>
            <person name="Detter J.C."/>
            <person name="Tapia R."/>
            <person name="Han C.S."/>
            <person name="Goodwin L.A."/>
            <person name="Cheng J.F."/>
            <person name="Pitluck S."/>
            <person name="Woyke T."/>
            <person name="Mikhailova N."/>
            <person name="Ivanova N.N."/>
            <person name="Han J."/>
            <person name="Lucas S."/>
            <person name="Lapidus A.L."/>
            <person name="Land M.L."/>
            <person name="Hauser L.J."/>
            <person name="Palumbo A.V."/>
        </authorList>
    </citation>
    <scope>NUCLEOTIDE SEQUENCE [LARGE SCALE GENOMIC DNA]</scope>
    <source>
        <strain evidence="2 3">ND132</strain>
    </source>
</reference>
<dbReference type="InterPro" id="IPR052539">
    <property type="entry name" value="MGD_biosynthesis_adapter"/>
</dbReference>
<feature type="domain" description="Molybdopterin-guanine dinucleotide biosynthesis protein B (MobB)" evidence="1">
    <location>
        <begin position="5"/>
        <end position="140"/>
    </location>
</feature>
<dbReference type="Proteomes" id="UP000007845">
    <property type="component" value="Chromosome"/>
</dbReference>
<gene>
    <name evidence="2" type="ORF">DND132_2073</name>
</gene>
<evidence type="ECO:0000313" key="2">
    <source>
        <dbReference type="EMBL" id="EGB15278.1"/>
    </source>
</evidence>
<dbReference type="STRING" id="641491.DND132_2073"/>
<dbReference type="Gene3D" id="3.40.50.300">
    <property type="entry name" value="P-loop containing nucleotide triphosphate hydrolases"/>
    <property type="match status" value="1"/>
</dbReference>
<dbReference type="PANTHER" id="PTHR40072:SF1">
    <property type="entry name" value="MOLYBDOPTERIN-GUANINE DINUCLEOTIDE BIOSYNTHESIS ADAPTER PROTEIN"/>
    <property type="match status" value="1"/>
</dbReference>
<keyword evidence="3" id="KW-1185">Reference proteome</keyword>
<protein>
    <submittedName>
        <fullName evidence="2">Molybdopterin-guanine dinucleotide biosynthesis protein B</fullName>
    </submittedName>
</protein>
<dbReference type="NCBIfam" id="TIGR00176">
    <property type="entry name" value="mobB"/>
    <property type="match status" value="1"/>
</dbReference>
<dbReference type="SMR" id="F0JHP2"/>
<accession>F0JHP2</accession>
<dbReference type="KEGG" id="ddn:DND132_2073"/>